<protein>
    <submittedName>
        <fullName evidence="1">Uncharacterized protein</fullName>
    </submittedName>
</protein>
<proteinExistence type="predicted"/>
<name>A0A1X0SG79_RHIZD</name>
<accession>A0A1X0SG79</accession>
<sequence>MMRTKFMLHEINDPVVGMLVMQWKAAAINPSERQQPCRADVSIALNSTHRDIEDDEAAIDDYDQFFDEEESNRLDQNFLDDDNNGSNPSDLTMAYHPGRENEYYLQHHNDGDNNSNFVSPLTKHDDWMTPLATTATHLVQAIATNSMVDVHTIQAMVQLLPVFVSGDCSIEDIYVHNCIMLILKPSFDCESLLILSFSLSQKHTFDKKIDYNV</sequence>
<dbReference type="EMBL" id="KV921259">
    <property type="protein sequence ID" value="ORE23290.1"/>
    <property type="molecule type" value="Genomic_DNA"/>
</dbReference>
<reference evidence="1 2" key="1">
    <citation type="journal article" date="2016" name="Proc. Natl. Acad. Sci. U.S.A.">
        <title>Lipid metabolic changes in an early divergent fungus govern the establishment of a mutualistic symbiosis with endobacteria.</title>
        <authorList>
            <person name="Lastovetsky O.A."/>
            <person name="Gaspar M.L."/>
            <person name="Mondo S.J."/>
            <person name="LaButti K.M."/>
            <person name="Sandor L."/>
            <person name="Grigoriev I.V."/>
            <person name="Henry S.A."/>
            <person name="Pawlowska T.E."/>
        </authorList>
    </citation>
    <scope>NUCLEOTIDE SEQUENCE [LARGE SCALE GENOMIC DNA]</scope>
    <source>
        <strain evidence="1 2">ATCC 11559</strain>
    </source>
</reference>
<evidence type="ECO:0000313" key="1">
    <source>
        <dbReference type="EMBL" id="ORE23290.1"/>
    </source>
</evidence>
<evidence type="ECO:0000313" key="2">
    <source>
        <dbReference type="Proteomes" id="UP000242381"/>
    </source>
</evidence>
<dbReference type="Proteomes" id="UP000242381">
    <property type="component" value="Unassembled WGS sequence"/>
</dbReference>
<organism evidence="1 2">
    <name type="scientific">Rhizopus microsporus</name>
    <dbReference type="NCBI Taxonomy" id="58291"/>
    <lineage>
        <taxon>Eukaryota</taxon>
        <taxon>Fungi</taxon>
        <taxon>Fungi incertae sedis</taxon>
        <taxon>Mucoromycota</taxon>
        <taxon>Mucoromycotina</taxon>
        <taxon>Mucoromycetes</taxon>
        <taxon>Mucorales</taxon>
        <taxon>Mucorineae</taxon>
        <taxon>Rhizopodaceae</taxon>
        <taxon>Rhizopus</taxon>
    </lineage>
</organism>
<dbReference type="AlphaFoldDB" id="A0A1X0SG79"/>
<gene>
    <name evidence="1" type="ORF">BCV71DRAFT_275255</name>
</gene>